<dbReference type="EMBL" id="JAPEVG010000355">
    <property type="protein sequence ID" value="KAJ8464054.1"/>
    <property type="molecule type" value="Genomic_DNA"/>
</dbReference>
<feature type="compositionally biased region" description="Low complexity" evidence="2">
    <location>
        <begin position="97"/>
        <end position="112"/>
    </location>
</feature>
<sequence length="689" mass="73528">MHVNLPHDLNLPPTEAAPSVAAGRPMTRAASKAPDLGTVPPTPPVTQQNASQQLQPAQPEQAAAPQAGPSKSRGKARKQAAPANTPSEAGPEETTSAPAPTAVNTAPVAANPGPAPIPVLTPPNPARAVAVPAPVGAAPRAQLPKAPKQASAVQPPAGSVAGTSAQTVEALMARIAELEAKTALGQSWVEPARKTQPVPLMAASAEIVEQARQATAERAASGDTATVRKLPEIVPGYHADILSIAVHPKVDRAIRLGHYVPYSYLTPTARAAVNPQDNDSLVAALTADRSLDRSGEHSISVADWIAAGQTVVKLVRTYHGETRASALETHHRTVTRLAALTDWHAAFLYDTAEREMAAADPQHDLGTMNSARQAMAVNEHFQRKTAAALAQQIAGARQPPQQVARRPAMEEPAHRDGKRARQNPNGTAAPNRCFRCGGEGHLPKACTATTTTTGRPVAPLSTTSRSPNALTGPNGRAFCFAHALQSRPDPRGVVTPLDPDQLERMLDGVGILPQWSHVITGLREGFDVGISDPVTKTLIFQNHASSALDPTFIDTYIKEEQAAGRYSRAYDPAELEACIGPFRTAPLGLVPKPHSNKFRRLPNRMGHLRGRIQPYTKPPARVPGSHLRYRSSVSHNTREARPTKRAVHLLAWESDSRPGTMLRAVLERRDIRVHSVRTVLSGVQLRWSD</sequence>
<organism evidence="4 5">
    <name type="scientific">Trametes cubensis</name>
    <dbReference type="NCBI Taxonomy" id="1111947"/>
    <lineage>
        <taxon>Eukaryota</taxon>
        <taxon>Fungi</taxon>
        <taxon>Dikarya</taxon>
        <taxon>Basidiomycota</taxon>
        <taxon>Agaricomycotina</taxon>
        <taxon>Agaricomycetes</taxon>
        <taxon>Polyporales</taxon>
        <taxon>Polyporaceae</taxon>
        <taxon>Trametes</taxon>
    </lineage>
</organism>
<dbReference type="GO" id="GO:0008270">
    <property type="term" value="F:zinc ion binding"/>
    <property type="evidence" value="ECO:0007669"/>
    <property type="project" value="UniProtKB-KW"/>
</dbReference>
<feature type="compositionally biased region" description="Polar residues" evidence="2">
    <location>
        <begin position="460"/>
        <end position="471"/>
    </location>
</feature>
<dbReference type="InterPro" id="IPR001878">
    <property type="entry name" value="Znf_CCHC"/>
</dbReference>
<reference evidence="4" key="1">
    <citation type="submission" date="2022-11" db="EMBL/GenBank/DDBJ databases">
        <title>Genome Sequence of Cubamyces cubensis.</title>
        <authorList>
            <person name="Buettner E."/>
        </authorList>
    </citation>
    <scope>NUCLEOTIDE SEQUENCE</scope>
    <source>
        <strain evidence="4">MPL-01</strain>
    </source>
</reference>
<dbReference type="PROSITE" id="PS50158">
    <property type="entry name" value="ZF_CCHC"/>
    <property type="match status" value="1"/>
</dbReference>
<evidence type="ECO:0000256" key="2">
    <source>
        <dbReference type="SAM" id="MobiDB-lite"/>
    </source>
</evidence>
<evidence type="ECO:0000259" key="3">
    <source>
        <dbReference type="PROSITE" id="PS50158"/>
    </source>
</evidence>
<feature type="region of interest" description="Disordered" evidence="2">
    <location>
        <begin position="447"/>
        <end position="471"/>
    </location>
</feature>
<name>A0AAD7TN45_9APHY</name>
<dbReference type="Proteomes" id="UP001215151">
    <property type="component" value="Unassembled WGS sequence"/>
</dbReference>
<accession>A0AAD7TN45</accession>
<keyword evidence="1" id="KW-0479">Metal-binding</keyword>
<proteinExistence type="predicted"/>
<evidence type="ECO:0000256" key="1">
    <source>
        <dbReference type="PROSITE-ProRule" id="PRU00047"/>
    </source>
</evidence>
<protein>
    <recommendedName>
        <fullName evidence="3">CCHC-type domain-containing protein</fullName>
    </recommendedName>
</protein>
<comment type="caution">
    <text evidence="4">The sequence shown here is derived from an EMBL/GenBank/DDBJ whole genome shotgun (WGS) entry which is preliminary data.</text>
</comment>
<feature type="region of interest" description="Disordered" evidence="2">
    <location>
        <begin position="396"/>
        <end position="431"/>
    </location>
</feature>
<feature type="domain" description="CCHC-type" evidence="3">
    <location>
        <begin position="432"/>
        <end position="446"/>
    </location>
</feature>
<evidence type="ECO:0000313" key="5">
    <source>
        <dbReference type="Proteomes" id="UP001215151"/>
    </source>
</evidence>
<gene>
    <name evidence="4" type="ORF">ONZ51_g9853</name>
</gene>
<feature type="region of interest" description="Disordered" evidence="2">
    <location>
        <begin position="1"/>
        <end position="116"/>
    </location>
</feature>
<keyword evidence="1" id="KW-0863">Zinc-finger</keyword>
<dbReference type="GO" id="GO:0003676">
    <property type="term" value="F:nucleic acid binding"/>
    <property type="evidence" value="ECO:0007669"/>
    <property type="project" value="InterPro"/>
</dbReference>
<keyword evidence="1" id="KW-0862">Zinc</keyword>
<feature type="compositionally biased region" description="Low complexity" evidence="2">
    <location>
        <begin position="45"/>
        <end position="69"/>
    </location>
</feature>
<dbReference type="AlphaFoldDB" id="A0AAD7TN45"/>
<evidence type="ECO:0000313" key="4">
    <source>
        <dbReference type="EMBL" id="KAJ8464054.1"/>
    </source>
</evidence>
<keyword evidence="5" id="KW-1185">Reference proteome</keyword>